<evidence type="ECO:0000313" key="2">
    <source>
        <dbReference type="Proteomes" id="UP000289856"/>
    </source>
</evidence>
<name>A0A3T1D6J9_9BACL</name>
<sequence>MELVCGVGLPFMPKERLIADGNLAIVDFGASYLLGEMIHVSN</sequence>
<dbReference type="Proteomes" id="UP000289856">
    <property type="component" value="Chromosome"/>
</dbReference>
<gene>
    <name evidence="1" type="ORF">KCTCHS21_31050</name>
</gene>
<accession>A0A3T1D6J9</accession>
<organism evidence="1 2">
    <name type="scientific">Cohnella abietis</name>
    <dbReference type="NCBI Taxonomy" id="2507935"/>
    <lineage>
        <taxon>Bacteria</taxon>
        <taxon>Bacillati</taxon>
        <taxon>Bacillota</taxon>
        <taxon>Bacilli</taxon>
        <taxon>Bacillales</taxon>
        <taxon>Paenibacillaceae</taxon>
        <taxon>Cohnella</taxon>
    </lineage>
</organism>
<keyword evidence="2" id="KW-1185">Reference proteome</keyword>
<dbReference type="KEGG" id="cohn:KCTCHS21_31050"/>
<dbReference type="AlphaFoldDB" id="A0A3T1D6J9"/>
<evidence type="ECO:0000313" key="1">
    <source>
        <dbReference type="EMBL" id="BBI33706.1"/>
    </source>
</evidence>
<proteinExistence type="predicted"/>
<reference evidence="1 2" key="1">
    <citation type="submission" date="2019-01" db="EMBL/GenBank/DDBJ databases">
        <title>Complete genome sequence of Cohnella hallensis HS21 isolated from Korean fir (Abies koreana) rhizospheric soil.</title>
        <authorList>
            <person name="Jiang L."/>
            <person name="Kang S.W."/>
            <person name="Kim S."/>
            <person name="Jung J."/>
            <person name="Kim C.Y."/>
            <person name="Kim D.H."/>
            <person name="Kim S.W."/>
            <person name="Lee J."/>
        </authorList>
    </citation>
    <scope>NUCLEOTIDE SEQUENCE [LARGE SCALE GENOMIC DNA]</scope>
    <source>
        <strain evidence="1 2">HS21</strain>
    </source>
</reference>
<protein>
    <submittedName>
        <fullName evidence="1">Uncharacterized protein</fullName>
    </submittedName>
</protein>
<dbReference type="EMBL" id="AP019400">
    <property type="protein sequence ID" value="BBI33706.1"/>
    <property type="molecule type" value="Genomic_DNA"/>
</dbReference>